<evidence type="ECO:0000259" key="1">
    <source>
        <dbReference type="PROSITE" id="PS50075"/>
    </source>
</evidence>
<organism evidence="2 3">
    <name type="scientific">Streptomyces tamarix</name>
    <dbReference type="NCBI Taxonomy" id="3078565"/>
    <lineage>
        <taxon>Bacteria</taxon>
        <taxon>Bacillati</taxon>
        <taxon>Actinomycetota</taxon>
        <taxon>Actinomycetes</taxon>
        <taxon>Kitasatosporales</taxon>
        <taxon>Streptomycetaceae</taxon>
        <taxon>Streptomyces</taxon>
    </lineage>
</organism>
<comment type="caution">
    <text evidence="2">The sequence shown here is derived from an EMBL/GenBank/DDBJ whole genome shotgun (WGS) entry which is preliminary data.</text>
</comment>
<dbReference type="EMBL" id="JAWCTQ010000002">
    <property type="protein sequence ID" value="MDT9681060.1"/>
    <property type="molecule type" value="Genomic_DNA"/>
</dbReference>
<dbReference type="SUPFAM" id="SSF47336">
    <property type="entry name" value="ACP-like"/>
    <property type="match status" value="1"/>
</dbReference>
<reference evidence="2 3" key="1">
    <citation type="submission" date="2023-09" db="EMBL/GenBank/DDBJ databases">
        <title>Streptomyces sp. nov.: A antagonism against Alternaria gaisen Producing Streptochlin, Isolated from Tamarix root soil.</title>
        <authorList>
            <person name="Chen Y."/>
        </authorList>
    </citation>
    <scope>NUCLEOTIDE SEQUENCE [LARGE SCALE GENOMIC DNA]</scope>
    <source>
        <strain evidence="2 3">TRM76323</strain>
    </source>
</reference>
<dbReference type="InterPro" id="IPR009081">
    <property type="entry name" value="PP-bd_ACP"/>
</dbReference>
<dbReference type="RefSeq" id="WP_315876050.1">
    <property type="nucleotide sequence ID" value="NZ_JAWCTQ010000002.1"/>
</dbReference>
<dbReference type="PROSITE" id="PS50075">
    <property type="entry name" value="CARRIER"/>
    <property type="match status" value="1"/>
</dbReference>
<accession>A0ABU3QE69</accession>
<protein>
    <submittedName>
        <fullName evidence="2">Acyl carrier protein</fullName>
    </submittedName>
</protein>
<name>A0ABU3QE69_9ACTN</name>
<gene>
    <name evidence="2" type="ORF">RND61_03055</name>
</gene>
<feature type="domain" description="Carrier" evidence="1">
    <location>
        <begin position="1"/>
        <end position="77"/>
    </location>
</feature>
<evidence type="ECO:0000313" key="3">
    <source>
        <dbReference type="Proteomes" id="UP001250181"/>
    </source>
</evidence>
<evidence type="ECO:0000313" key="2">
    <source>
        <dbReference type="EMBL" id="MDT9681060.1"/>
    </source>
</evidence>
<dbReference type="Proteomes" id="UP001250181">
    <property type="component" value="Unassembled WGS sequence"/>
</dbReference>
<keyword evidence="3" id="KW-1185">Reference proteome</keyword>
<proteinExistence type="predicted"/>
<sequence length="81" mass="8999">MTQVAQGVREVLAHVLNRTPDEIDLGMRIIELPGMDSLHLVEAVTVAEARWGVKFDEDDLFDVRTGHDLCALIQQTAEDPS</sequence>
<dbReference type="Pfam" id="PF00550">
    <property type="entry name" value="PP-binding"/>
    <property type="match status" value="1"/>
</dbReference>
<dbReference type="InterPro" id="IPR036736">
    <property type="entry name" value="ACP-like_sf"/>
</dbReference>
<dbReference type="Gene3D" id="1.10.1200.10">
    <property type="entry name" value="ACP-like"/>
    <property type="match status" value="1"/>
</dbReference>